<organism evidence="7 8">
    <name type="scientific">Bacteroides nordii</name>
    <dbReference type="NCBI Taxonomy" id="291645"/>
    <lineage>
        <taxon>Bacteria</taxon>
        <taxon>Pseudomonadati</taxon>
        <taxon>Bacteroidota</taxon>
        <taxon>Bacteroidia</taxon>
        <taxon>Bacteroidales</taxon>
        <taxon>Bacteroidaceae</taxon>
        <taxon>Bacteroides</taxon>
    </lineage>
</organism>
<dbReference type="InterPro" id="IPR013324">
    <property type="entry name" value="RNA_pol_sigma_r3/r4-like"/>
</dbReference>
<dbReference type="InterPro" id="IPR039425">
    <property type="entry name" value="RNA_pol_sigma-70-like"/>
</dbReference>
<dbReference type="AlphaFoldDB" id="A0A413VKS7"/>
<dbReference type="Proteomes" id="UP000284379">
    <property type="component" value="Unassembled WGS sequence"/>
</dbReference>
<gene>
    <name evidence="7" type="ORF">DW888_13430</name>
</gene>
<dbReference type="InterPro" id="IPR014284">
    <property type="entry name" value="RNA_pol_sigma-70_dom"/>
</dbReference>
<evidence type="ECO:0000313" key="8">
    <source>
        <dbReference type="Proteomes" id="UP000284379"/>
    </source>
</evidence>
<evidence type="ECO:0000256" key="2">
    <source>
        <dbReference type="ARBA" id="ARBA00023015"/>
    </source>
</evidence>
<dbReference type="InterPro" id="IPR013325">
    <property type="entry name" value="RNA_pol_sigma_r2"/>
</dbReference>
<dbReference type="NCBIfam" id="TIGR02937">
    <property type="entry name" value="sigma70-ECF"/>
    <property type="match status" value="1"/>
</dbReference>
<evidence type="ECO:0000256" key="1">
    <source>
        <dbReference type="ARBA" id="ARBA00010641"/>
    </source>
</evidence>
<dbReference type="PANTHER" id="PTHR43133">
    <property type="entry name" value="RNA POLYMERASE ECF-TYPE SIGMA FACTO"/>
    <property type="match status" value="1"/>
</dbReference>
<dbReference type="SUPFAM" id="SSF88946">
    <property type="entry name" value="Sigma2 domain of RNA polymerase sigma factors"/>
    <property type="match status" value="1"/>
</dbReference>
<dbReference type="InterPro" id="IPR036388">
    <property type="entry name" value="WH-like_DNA-bd_sf"/>
</dbReference>
<name>A0A413VKS7_9BACE</name>
<keyword evidence="4" id="KW-0804">Transcription</keyword>
<evidence type="ECO:0000313" key="7">
    <source>
        <dbReference type="EMBL" id="RHB34195.1"/>
    </source>
</evidence>
<evidence type="ECO:0000256" key="4">
    <source>
        <dbReference type="ARBA" id="ARBA00023163"/>
    </source>
</evidence>
<keyword evidence="2" id="KW-0805">Transcription regulation</keyword>
<dbReference type="GO" id="GO:0006352">
    <property type="term" value="P:DNA-templated transcription initiation"/>
    <property type="evidence" value="ECO:0007669"/>
    <property type="project" value="InterPro"/>
</dbReference>
<dbReference type="Gene3D" id="1.10.10.10">
    <property type="entry name" value="Winged helix-like DNA-binding domain superfamily/Winged helix DNA-binding domain"/>
    <property type="match status" value="1"/>
</dbReference>
<feature type="domain" description="RNA polymerase sigma factor 70 region 4 type 2" evidence="6">
    <location>
        <begin position="120"/>
        <end position="168"/>
    </location>
</feature>
<dbReference type="NCBIfam" id="TIGR02985">
    <property type="entry name" value="Sig70_bacteroi1"/>
    <property type="match status" value="1"/>
</dbReference>
<proteinExistence type="inferred from homology"/>
<dbReference type="InterPro" id="IPR014327">
    <property type="entry name" value="RNA_pol_sigma70_bacteroid"/>
</dbReference>
<evidence type="ECO:0000259" key="5">
    <source>
        <dbReference type="Pfam" id="PF04542"/>
    </source>
</evidence>
<sequence>MLPDDYYLVKQMQEHDSQLAFTHLYKKYGRAVYVLCYHYLHSAELAEDALQDIFFRIWDKRRTKDKNTPFRNFLFTIAKNHLLNILKSQHYHENVEDYVNHVIDDSSDKEIKILKEKRLDDVQQAIRELSPQKRRVVEMKLYHNSTNQEVADKLAISVNTVKSLYTSALHDLRRILALLLFLI</sequence>
<dbReference type="Pfam" id="PF08281">
    <property type="entry name" value="Sigma70_r4_2"/>
    <property type="match status" value="1"/>
</dbReference>
<feature type="domain" description="RNA polymerase sigma-70 region 2" evidence="5">
    <location>
        <begin position="24"/>
        <end position="89"/>
    </location>
</feature>
<dbReference type="InterPro" id="IPR013249">
    <property type="entry name" value="RNA_pol_sigma70_r4_t2"/>
</dbReference>
<protein>
    <submittedName>
        <fullName evidence="7">RNA polymerase sigma-70 factor</fullName>
    </submittedName>
</protein>
<dbReference type="SUPFAM" id="SSF88659">
    <property type="entry name" value="Sigma3 and sigma4 domains of RNA polymerase sigma factors"/>
    <property type="match status" value="1"/>
</dbReference>
<dbReference type="Gene3D" id="1.10.1740.10">
    <property type="match status" value="1"/>
</dbReference>
<dbReference type="PANTHER" id="PTHR43133:SF46">
    <property type="entry name" value="RNA POLYMERASE SIGMA-70 FACTOR ECF SUBFAMILY"/>
    <property type="match status" value="1"/>
</dbReference>
<reference evidence="7 8" key="1">
    <citation type="submission" date="2018-08" db="EMBL/GenBank/DDBJ databases">
        <title>A genome reference for cultivated species of the human gut microbiota.</title>
        <authorList>
            <person name="Zou Y."/>
            <person name="Xue W."/>
            <person name="Luo G."/>
        </authorList>
    </citation>
    <scope>NUCLEOTIDE SEQUENCE [LARGE SCALE GENOMIC DNA]</scope>
    <source>
        <strain evidence="7 8">AM40-30BH</strain>
    </source>
</reference>
<keyword evidence="3" id="KW-0731">Sigma factor</keyword>
<accession>A0A413VKS7</accession>
<dbReference type="GO" id="GO:0016987">
    <property type="term" value="F:sigma factor activity"/>
    <property type="evidence" value="ECO:0007669"/>
    <property type="project" value="UniProtKB-KW"/>
</dbReference>
<comment type="caution">
    <text evidence="7">The sequence shown here is derived from an EMBL/GenBank/DDBJ whole genome shotgun (WGS) entry which is preliminary data.</text>
</comment>
<dbReference type="EMBL" id="QSGO01000010">
    <property type="protein sequence ID" value="RHB34195.1"/>
    <property type="molecule type" value="Genomic_DNA"/>
</dbReference>
<evidence type="ECO:0000259" key="6">
    <source>
        <dbReference type="Pfam" id="PF08281"/>
    </source>
</evidence>
<dbReference type="GO" id="GO:0003677">
    <property type="term" value="F:DNA binding"/>
    <property type="evidence" value="ECO:0007669"/>
    <property type="project" value="InterPro"/>
</dbReference>
<dbReference type="InterPro" id="IPR007627">
    <property type="entry name" value="RNA_pol_sigma70_r2"/>
</dbReference>
<comment type="similarity">
    <text evidence="1">Belongs to the sigma-70 factor family. ECF subfamily.</text>
</comment>
<dbReference type="Pfam" id="PF04542">
    <property type="entry name" value="Sigma70_r2"/>
    <property type="match status" value="1"/>
</dbReference>
<evidence type="ECO:0000256" key="3">
    <source>
        <dbReference type="ARBA" id="ARBA00023082"/>
    </source>
</evidence>